<sequence length="340" mass="37413">MSHRNVCITAVDSNTGSSIAKYILEHENFKKKIGTITGLALNQNSPLAKEVQKFGAKIVQHKPGRVKQMAELLKSTGADTICLIPPAAEQKMDITRELVDAAKKAGIPNICFISSAGCDMADPQRQPRLREFVELEALVLATKGDTETETGHSPVIIRPGFYAETLLLYAPQMGQEKSIPLPIGEKHKFAPMAIKDLAHVAAHVLTGKGKHGFNDKHRGQLMVLTGPLLCAGNELATAASQALDMDLEFEDISENEARSVLQEQSNLDPSEIQYLLEYYSLVRDGKTNYISTTAFHDVTGQHPLEPPEFFHEMKKVLEREAENGHQEDGPPSKKRKVAVK</sequence>
<dbReference type="AlphaFoldDB" id="A0A0D2E7U6"/>
<dbReference type="HOGENOM" id="CLU_073157_0_0_1"/>
<name>A0A0D2E7U6_9EURO</name>
<dbReference type="PANTHER" id="PTHR43162">
    <property type="match status" value="1"/>
</dbReference>
<dbReference type="InterPro" id="IPR036291">
    <property type="entry name" value="NAD(P)-bd_dom_sf"/>
</dbReference>
<evidence type="ECO:0000313" key="4">
    <source>
        <dbReference type="Proteomes" id="UP000054266"/>
    </source>
</evidence>
<evidence type="ECO:0000313" key="3">
    <source>
        <dbReference type="EMBL" id="KIW70387.1"/>
    </source>
</evidence>
<dbReference type="InterPro" id="IPR008030">
    <property type="entry name" value="NmrA-like"/>
</dbReference>
<feature type="region of interest" description="Disordered" evidence="1">
    <location>
        <begin position="316"/>
        <end position="340"/>
    </location>
</feature>
<feature type="compositionally biased region" description="Basic and acidic residues" evidence="1">
    <location>
        <begin position="316"/>
        <end position="331"/>
    </location>
</feature>
<reference evidence="3 4" key="1">
    <citation type="submission" date="2015-01" db="EMBL/GenBank/DDBJ databases">
        <title>The Genome Sequence of Capronia semiimmersa CBS27337.</title>
        <authorList>
            <consortium name="The Broad Institute Genomics Platform"/>
            <person name="Cuomo C."/>
            <person name="de Hoog S."/>
            <person name="Gorbushina A."/>
            <person name="Stielow B."/>
            <person name="Teixiera M."/>
            <person name="Abouelleil A."/>
            <person name="Chapman S.B."/>
            <person name="Priest M."/>
            <person name="Young S.K."/>
            <person name="Wortman J."/>
            <person name="Nusbaum C."/>
            <person name="Birren B."/>
        </authorList>
    </citation>
    <scope>NUCLEOTIDE SEQUENCE [LARGE SCALE GENOMIC DNA]</scope>
    <source>
        <strain evidence="3 4">CBS 27337</strain>
    </source>
</reference>
<dbReference type="EMBL" id="KN846957">
    <property type="protein sequence ID" value="KIW70387.1"/>
    <property type="molecule type" value="Genomic_DNA"/>
</dbReference>
<dbReference type="InterPro" id="IPR051604">
    <property type="entry name" value="Ergot_Alk_Oxidoreductase"/>
</dbReference>
<accession>A0A0D2E7U6</accession>
<organism evidence="3 4">
    <name type="scientific">Phialophora macrospora</name>
    <dbReference type="NCBI Taxonomy" id="1851006"/>
    <lineage>
        <taxon>Eukaryota</taxon>
        <taxon>Fungi</taxon>
        <taxon>Dikarya</taxon>
        <taxon>Ascomycota</taxon>
        <taxon>Pezizomycotina</taxon>
        <taxon>Eurotiomycetes</taxon>
        <taxon>Chaetothyriomycetidae</taxon>
        <taxon>Chaetothyriales</taxon>
        <taxon>Herpotrichiellaceae</taxon>
        <taxon>Phialophora</taxon>
    </lineage>
</organism>
<gene>
    <name evidence="3" type="ORF">PV04_02660</name>
</gene>
<dbReference type="SUPFAM" id="SSF51735">
    <property type="entry name" value="NAD(P)-binding Rossmann-fold domains"/>
    <property type="match status" value="1"/>
</dbReference>
<evidence type="ECO:0000256" key="1">
    <source>
        <dbReference type="SAM" id="MobiDB-lite"/>
    </source>
</evidence>
<dbReference type="Proteomes" id="UP000054266">
    <property type="component" value="Unassembled WGS sequence"/>
</dbReference>
<dbReference type="PANTHER" id="PTHR43162:SF1">
    <property type="entry name" value="PRESTALK A DIFFERENTIATION PROTEIN A"/>
    <property type="match status" value="1"/>
</dbReference>
<evidence type="ECO:0000259" key="2">
    <source>
        <dbReference type="Pfam" id="PF05368"/>
    </source>
</evidence>
<feature type="domain" description="NmrA-like" evidence="2">
    <location>
        <begin position="39"/>
        <end position="260"/>
    </location>
</feature>
<dbReference type="Pfam" id="PF05368">
    <property type="entry name" value="NmrA"/>
    <property type="match status" value="1"/>
</dbReference>
<protein>
    <recommendedName>
        <fullName evidence="2">NmrA-like domain-containing protein</fullName>
    </recommendedName>
</protein>
<proteinExistence type="predicted"/>
<dbReference type="Gene3D" id="3.40.50.720">
    <property type="entry name" value="NAD(P)-binding Rossmann-like Domain"/>
    <property type="match status" value="1"/>
</dbReference>
<keyword evidence="4" id="KW-1185">Reference proteome</keyword>
<dbReference type="STRING" id="5601.A0A0D2E7U6"/>